<evidence type="ECO:0000313" key="3">
    <source>
        <dbReference type="Proteomes" id="UP000002281"/>
    </source>
</evidence>
<keyword evidence="1" id="KW-1133">Transmembrane helix</keyword>
<keyword evidence="1" id="KW-0812">Transmembrane</keyword>
<dbReference type="InParanoid" id="A0A3Q2GSC4"/>
<dbReference type="AlphaFoldDB" id="A0A3Q2GSC4"/>
<keyword evidence="1" id="KW-0472">Membrane</keyword>
<protein>
    <submittedName>
        <fullName evidence="2">Uncharacterized protein</fullName>
    </submittedName>
</protein>
<accession>A0A3Q2GSC4</accession>
<sequence length="242" mass="26535">HQHLPLQLQLPLTSLPVSLFFFFFFFFRQTQTRKGEALFLGLFLLGESLDDFLFLGLEPLFAALACFLGLRPAGLSLVRQKLLASLVCLQLVDVFHENPLVFEHITLHFQVQAVIHVVVNLLRFTVSSKQPAQDSHPPHPGYLLWHSSIGSTLSLTDAHMPALPAGQGVFPASSPGMDSHRLPDDQAIFDQLPDLLTGVGIGDFIGLIGVQPDLLFATAEDTGGKSLLKPEHTHGCGRSSKR</sequence>
<keyword evidence="3" id="KW-1185">Reference proteome</keyword>
<evidence type="ECO:0000313" key="2">
    <source>
        <dbReference type="Ensembl" id="ENSECAP00000023395.3"/>
    </source>
</evidence>
<reference evidence="2" key="3">
    <citation type="submission" date="2025-09" db="UniProtKB">
        <authorList>
            <consortium name="Ensembl"/>
        </authorList>
    </citation>
    <scope>IDENTIFICATION</scope>
    <source>
        <strain evidence="2">Thoroughbred</strain>
    </source>
</reference>
<dbReference type="Ensembl" id="ENSECAT00000030069.3">
    <property type="protein sequence ID" value="ENSECAP00000023395.3"/>
    <property type="gene ID" value="ENSECAG00000029769.3"/>
</dbReference>
<feature type="transmembrane region" description="Helical" evidence="1">
    <location>
        <begin position="6"/>
        <end position="25"/>
    </location>
</feature>
<proteinExistence type="predicted"/>
<evidence type="ECO:0000256" key="1">
    <source>
        <dbReference type="SAM" id="Phobius"/>
    </source>
</evidence>
<organism evidence="2 3">
    <name type="scientific">Equus caballus</name>
    <name type="common">Horse</name>
    <dbReference type="NCBI Taxonomy" id="9796"/>
    <lineage>
        <taxon>Eukaryota</taxon>
        <taxon>Metazoa</taxon>
        <taxon>Chordata</taxon>
        <taxon>Craniata</taxon>
        <taxon>Vertebrata</taxon>
        <taxon>Euteleostomi</taxon>
        <taxon>Mammalia</taxon>
        <taxon>Eutheria</taxon>
        <taxon>Laurasiatheria</taxon>
        <taxon>Perissodactyla</taxon>
        <taxon>Equidae</taxon>
        <taxon>Equus</taxon>
    </lineage>
</organism>
<dbReference type="Proteomes" id="UP000002281">
    <property type="component" value="Chromosome 4"/>
</dbReference>
<dbReference type="GeneTree" id="ENSGT01050000245058"/>
<dbReference type="PaxDb" id="9796-ENSECAP00000023395"/>
<reference evidence="2 3" key="1">
    <citation type="journal article" date="2009" name="Science">
        <title>Genome sequence, comparative analysis, and population genetics of the domestic horse.</title>
        <authorList>
            <consortium name="Broad Institute Genome Sequencing Platform"/>
            <consortium name="Broad Institute Whole Genome Assembly Team"/>
            <person name="Wade C.M."/>
            <person name="Giulotto E."/>
            <person name="Sigurdsson S."/>
            <person name="Zoli M."/>
            <person name="Gnerre S."/>
            <person name="Imsland F."/>
            <person name="Lear T.L."/>
            <person name="Adelson D.L."/>
            <person name="Bailey E."/>
            <person name="Bellone R.R."/>
            <person name="Bloecker H."/>
            <person name="Distl O."/>
            <person name="Edgar R.C."/>
            <person name="Garber M."/>
            <person name="Leeb T."/>
            <person name="Mauceli E."/>
            <person name="MacLeod J.N."/>
            <person name="Penedo M.C.T."/>
            <person name="Raison J.M."/>
            <person name="Sharpe T."/>
            <person name="Vogel J."/>
            <person name="Andersson L."/>
            <person name="Antczak D.F."/>
            <person name="Biagi T."/>
            <person name="Binns M.M."/>
            <person name="Chowdhary B.P."/>
            <person name="Coleman S.J."/>
            <person name="Della Valle G."/>
            <person name="Fryc S."/>
            <person name="Guerin G."/>
            <person name="Hasegawa T."/>
            <person name="Hill E.W."/>
            <person name="Jurka J."/>
            <person name="Kiialainen A."/>
            <person name="Lindgren G."/>
            <person name="Liu J."/>
            <person name="Magnani E."/>
            <person name="Mickelson J.R."/>
            <person name="Murray J."/>
            <person name="Nergadze S.G."/>
            <person name="Onofrio R."/>
            <person name="Pedroni S."/>
            <person name="Piras M.F."/>
            <person name="Raudsepp T."/>
            <person name="Rocchi M."/>
            <person name="Roeed K.H."/>
            <person name="Ryder O.A."/>
            <person name="Searle S."/>
            <person name="Skow L."/>
            <person name="Swinburne J.E."/>
            <person name="Syvaenen A.C."/>
            <person name="Tozaki T."/>
            <person name="Valberg S.J."/>
            <person name="Vaudin M."/>
            <person name="White J.R."/>
            <person name="Zody M.C."/>
            <person name="Lander E.S."/>
            <person name="Lindblad-Toh K."/>
        </authorList>
    </citation>
    <scope>NUCLEOTIDE SEQUENCE [LARGE SCALE GENOMIC DNA]</scope>
    <source>
        <strain evidence="2 3">Thoroughbred</strain>
    </source>
</reference>
<dbReference type="Bgee" id="ENSECAG00000029769">
    <property type="expression patterns" value="Expressed in synovial membrane of synovial joint and 23 other cell types or tissues"/>
</dbReference>
<reference evidence="2" key="2">
    <citation type="submission" date="2025-08" db="UniProtKB">
        <authorList>
            <consortium name="Ensembl"/>
        </authorList>
    </citation>
    <scope>IDENTIFICATION</scope>
    <source>
        <strain evidence="2">Thoroughbred</strain>
    </source>
</reference>
<name>A0A3Q2GSC4_HORSE</name>